<comment type="caution">
    <text evidence="1">The sequence shown here is derived from an EMBL/GenBank/DDBJ whole genome shotgun (WGS) entry which is preliminary data.</text>
</comment>
<proteinExistence type="predicted"/>
<accession>A0ABU7BRI4</accession>
<evidence type="ECO:0000313" key="2">
    <source>
        <dbReference type="Proteomes" id="UP001345963"/>
    </source>
</evidence>
<name>A0ABU7BRI4_9TELE</name>
<reference evidence="1 2" key="1">
    <citation type="submission" date="2021-07" db="EMBL/GenBank/DDBJ databases">
        <authorList>
            <person name="Palmer J.M."/>
        </authorList>
    </citation>
    <scope>NUCLEOTIDE SEQUENCE [LARGE SCALE GENOMIC DNA]</scope>
    <source>
        <strain evidence="1 2">AT_MEX2019</strain>
        <tissue evidence="1">Muscle</tissue>
    </source>
</reference>
<evidence type="ECO:0000313" key="1">
    <source>
        <dbReference type="EMBL" id="MED6252710.1"/>
    </source>
</evidence>
<dbReference type="EMBL" id="JAHUTI010062263">
    <property type="protein sequence ID" value="MED6252710.1"/>
    <property type="molecule type" value="Genomic_DNA"/>
</dbReference>
<sequence length="100" mass="11055">MLVMKVGVDPGSPEWVEHGGGRGCLKVSGRGANWDGDRLMSFSVLFLPWTGGITSPSCQSRLCLLPQPVEPSFLTRAIFIFSYLHCSETEGEKQEKTVYF</sequence>
<dbReference type="Proteomes" id="UP001345963">
    <property type="component" value="Unassembled WGS sequence"/>
</dbReference>
<gene>
    <name evidence="1" type="ORF">ATANTOWER_015714</name>
</gene>
<organism evidence="1 2">
    <name type="scientific">Ataeniobius toweri</name>
    <dbReference type="NCBI Taxonomy" id="208326"/>
    <lineage>
        <taxon>Eukaryota</taxon>
        <taxon>Metazoa</taxon>
        <taxon>Chordata</taxon>
        <taxon>Craniata</taxon>
        <taxon>Vertebrata</taxon>
        <taxon>Euteleostomi</taxon>
        <taxon>Actinopterygii</taxon>
        <taxon>Neopterygii</taxon>
        <taxon>Teleostei</taxon>
        <taxon>Neoteleostei</taxon>
        <taxon>Acanthomorphata</taxon>
        <taxon>Ovalentaria</taxon>
        <taxon>Atherinomorphae</taxon>
        <taxon>Cyprinodontiformes</taxon>
        <taxon>Goodeidae</taxon>
        <taxon>Ataeniobius</taxon>
    </lineage>
</organism>
<protein>
    <submittedName>
        <fullName evidence="1">Uncharacterized protein</fullName>
    </submittedName>
</protein>
<keyword evidence="2" id="KW-1185">Reference proteome</keyword>